<dbReference type="RefSeq" id="WP_377516428.1">
    <property type="nucleotide sequence ID" value="NZ_JBHRUT010000009.1"/>
</dbReference>
<proteinExistence type="predicted"/>
<evidence type="ECO:0000313" key="9">
    <source>
        <dbReference type="Proteomes" id="UP001589834"/>
    </source>
</evidence>
<keyword evidence="2" id="KW-1003">Cell membrane</keyword>
<reference evidence="8 9" key="1">
    <citation type="submission" date="2024-09" db="EMBL/GenBank/DDBJ databases">
        <authorList>
            <person name="Sun Q."/>
            <person name="Mori K."/>
        </authorList>
    </citation>
    <scope>NUCLEOTIDE SEQUENCE [LARGE SCALE GENOMIC DNA]</scope>
    <source>
        <strain evidence="8 9">NCAIM B.02336</strain>
    </source>
</reference>
<dbReference type="InterPro" id="IPR045584">
    <property type="entry name" value="Pilin-like"/>
</dbReference>
<dbReference type="InterPro" id="IPR012902">
    <property type="entry name" value="N_methyl_site"/>
</dbReference>
<accession>A0ABV6PSK0</accession>
<organism evidence="8 9">
    <name type="scientific">Ottowia pentelensis</name>
    <dbReference type="NCBI Taxonomy" id="511108"/>
    <lineage>
        <taxon>Bacteria</taxon>
        <taxon>Pseudomonadati</taxon>
        <taxon>Pseudomonadota</taxon>
        <taxon>Betaproteobacteria</taxon>
        <taxon>Burkholderiales</taxon>
        <taxon>Comamonadaceae</taxon>
        <taxon>Ottowia</taxon>
    </lineage>
</organism>
<comment type="subcellular location">
    <subcellularLocation>
        <location evidence="1">Cell inner membrane</location>
        <topology evidence="1">Single-pass membrane protein</topology>
    </subcellularLocation>
</comment>
<dbReference type="EMBL" id="JBHLTN010000018">
    <property type="protein sequence ID" value="MFC0592819.1"/>
    <property type="molecule type" value="Genomic_DNA"/>
</dbReference>
<dbReference type="Proteomes" id="UP001589834">
    <property type="component" value="Unassembled WGS sequence"/>
</dbReference>
<evidence type="ECO:0000256" key="6">
    <source>
        <dbReference type="ARBA" id="ARBA00022989"/>
    </source>
</evidence>
<keyword evidence="5" id="KW-0812">Transmembrane</keyword>
<keyword evidence="7" id="KW-0472">Membrane</keyword>
<evidence type="ECO:0000256" key="4">
    <source>
        <dbReference type="ARBA" id="ARBA00022519"/>
    </source>
</evidence>
<dbReference type="Pfam" id="PF07963">
    <property type="entry name" value="N_methyl"/>
    <property type="match status" value="1"/>
</dbReference>
<comment type="caution">
    <text evidence="8">The sequence shown here is derived from an EMBL/GenBank/DDBJ whole genome shotgun (WGS) entry which is preliminary data.</text>
</comment>
<dbReference type="SUPFAM" id="SSF54523">
    <property type="entry name" value="Pili subunits"/>
    <property type="match status" value="1"/>
</dbReference>
<keyword evidence="6" id="KW-1133">Transmembrane helix</keyword>
<keyword evidence="9" id="KW-1185">Reference proteome</keyword>
<keyword evidence="4" id="KW-0997">Cell inner membrane</keyword>
<evidence type="ECO:0000256" key="3">
    <source>
        <dbReference type="ARBA" id="ARBA00022481"/>
    </source>
</evidence>
<dbReference type="NCBIfam" id="TIGR02532">
    <property type="entry name" value="IV_pilin_GFxxxE"/>
    <property type="match status" value="1"/>
</dbReference>
<keyword evidence="3" id="KW-0488">Methylation</keyword>
<sequence length="231" mass="24396">MRGFTLVEVLVALAILAVMAALTWRGIDGMARAQQATGRHTDEVLTLQAGLAQWRADLDAMMIWPTATPAPTVTPGATPAAAPTAPQRSLAWDGRVLRITRTGADAAAGLRVVAWARRADDGQWLRWQSAPVQSLRAWQAAWDAAARWAEAGAAADPGNPNASVAAVASTLNWQLHYFRGNAWTNPLSSPDPGAAQALPDAVRLLLVLAPGQAVTGPVSLDWVRLDFGGNS</sequence>
<dbReference type="PANTHER" id="PTHR39583">
    <property type="entry name" value="TYPE II SECRETION SYSTEM PROTEIN J-RELATED"/>
    <property type="match status" value="1"/>
</dbReference>
<dbReference type="InterPro" id="IPR051621">
    <property type="entry name" value="T2SS_protein_J"/>
</dbReference>
<dbReference type="Gene3D" id="3.30.700.10">
    <property type="entry name" value="Glycoprotein, Type 4 Pilin"/>
    <property type="match status" value="1"/>
</dbReference>
<evidence type="ECO:0000256" key="1">
    <source>
        <dbReference type="ARBA" id="ARBA00004377"/>
    </source>
</evidence>
<dbReference type="PANTHER" id="PTHR39583:SF2">
    <property type="entry name" value="TYPE II SECRETION SYSTEM PROTEIN J"/>
    <property type="match status" value="1"/>
</dbReference>
<evidence type="ECO:0000256" key="7">
    <source>
        <dbReference type="ARBA" id="ARBA00023136"/>
    </source>
</evidence>
<gene>
    <name evidence="8" type="ORF">ACFFGG_09640</name>
</gene>
<name>A0ABV6PSK0_9BURK</name>
<dbReference type="PROSITE" id="PS00409">
    <property type="entry name" value="PROKAR_NTER_METHYL"/>
    <property type="match status" value="1"/>
</dbReference>
<protein>
    <submittedName>
        <fullName evidence="8">Type II secretion system protein J</fullName>
    </submittedName>
</protein>
<evidence type="ECO:0000256" key="2">
    <source>
        <dbReference type="ARBA" id="ARBA00022475"/>
    </source>
</evidence>
<evidence type="ECO:0000256" key="5">
    <source>
        <dbReference type="ARBA" id="ARBA00022692"/>
    </source>
</evidence>
<evidence type="ECO:0000313" key="8">
    <source>
        <dbReference type="EMBL" id="MFC0592819.1"/>
    </source>
</evidence>